<dbReference type="EMBL" id="CDMZ01001001">
    <property type="protein sequence ID" value="CEM25439.1"/>
    <property type="molecule type" value="Genomic_DNA"/>
</dbReference>
<feature type="region of interest" description="Disordered" evidence="5">
    <location>
        <begin position="510"/>
        <end position="590"/>
    </location>
</feature>
<proteinExistence type="predicted"/>
<dbReference type="InterPro" id="IPR044508">
    <property type="entry name" value="At5g50450/At1g67340-like"/>
</dbReference>
<evidence type="ECO:0000256" key="4">
    <source>
        <dbReference type="PROSITE-ProRule" id="PRU00134"/>
    </source>
</evidence>
<feature type="domain" description="MYND-type" evidence="6">
    <location>
        <begin position="464"/>
        <end position="506"/>
    </location>
</feature>
<dbReference type="PANTHER" id="PTHR46758:SF2">
    <property type="entry name" value="OJ1485_B09.11 PROTEIN"/>
    <property type="match status" value="1"/>
</dbReference>
<organism evidence="7">
    <name type="scientific">Chromera velia CCMP2878</name>
    <dbReference type="NCBI Taxonomy" id="1169474"/>
    <lineage>
        <taxon>Eukaryota</taxon>
        <taxon>Sar</taxon>
        <taxon>Alveolata</taxon>
        <taxon>Colpodellida</taxon>
        <taxon>Chromeraceae</taxon>
        <taxon>Chromera</taxon>
    </lineage>
</organism>
<dbReference type="VEuPathDB" id="CryptoDB:Cvel_20839"/>
<evidence type="ECO:0000256" key="1">
    <source>
        <dbReference type="ARBA" id="ARBA00022723"/>
    </source>
</evidence>
<evidence type="ECO:0000313" key="7">
    <source>
        <dbReference type="EMBL" id="CEM25439.1"/>
    </source>
</evidence>
<feature type="compositionally biased region" description="Basic and acidic residues" evidence="5">
    <location>
        <begin position="858"/>
        <end position="873"/>
    </location>
</feature>
<sequence>MSDEAGQAGSQTDPFLGLTTNPLVRRLRGSLLLKYLLAVLRRSDARRAAVSEMADCRLDEVAETRLMTCAMLWLKREEGGECHLQKAREIFRLIFPSNPSGRPMSLEDAGRKLKFARIVGELDLVEEALSNVLIAVGGRDHTVARCDLRPQAFRAVVRLARLFGKDSPRRMSSFSSAENLSLTGVVESVRVWDCTADVQNDEKLRKQVAEALQDFDAYVSDLQTVLRSLPEGGGTMSLKERTKSALRSAYVDRMFLHVNMRGAAAEQQLRADVAGFISLYDPVGDRERGSNFVGNMFEDPLDLFLWPQMQLGLAPPGDSLIVDMYSSQSDGVRKMARTVLKQAVRLLPPGRRDKALLSLAEYILEVFPEEKHRASRYLAQAILSLDAQIADLQKEADALKPSAMADAERVAAAANPNHLVGFGGLRNYQQWGDLKELQSIRTARKAAVMRRLIRLADMGVLRSCGGCGKLETLQSRHQSCAGCRVVSYCSRECQTAHWKKAHKRECKQLQATRRAAQQKASGPSSSSSSSSSAEKTGENATEKGASESHTEKGQGKDKDVSAEDGKNQKVDSESNPQAETKQPAETHREEDWDLILVRDQSLPETVVVADSGETLYKAVEVLIRPPGDDLTNQAKEGKCDPVWAERFTASWSEGMSNVFFFNAKDHQRWKEAQAIAEAESKKRQHAVHASGFVPDYFLLQTRGQLGLQLAKAETLMSRLGELRSPWGSPGDLLSKLPEDEVEEDETVTREKECQGGGSKEGGKGSKDAEREKKRWWSRQRQRDVSVEVSLSELPQIWTNLHQSDWYGGEESERQIAAEALEALRQYDRAVGFEDSEDVESQFAIQTDIVKRTSAHGETPTEEKNEENTRAGEY</sequence>
<dbReference type="SUPFAM" id="SSF144232">
    <property type="entry name" value="HIT/MYND zinc finger-like"/>
    <property type="match status" value="1"/>
</dbReference>
<keyword evidence="3" id="KW-0862">Zinc</keyword>
<protein>
    <recommendedName>
        <fullName evidence="6">MYND-type domain-containing protein</fullName>
    </recommendedName>
</protein>
<feature type="region of interest" description="Disordered" evidence="5">
    <location>
        <begin position="728"/>
        <end position="780"/>
    </location>
</feature>
<gene>
    <name evidence="7" type="ORF">Cvel_20839</name>
</gene>
<keyword evidence="1" id="KW-0479">Metal-binding</keyword>
<dbReference type="InterPro" id="IPR002893">
    <property type="entry name" value="Znf_MYND"/>
</dbReference>
<feature type="region of interest" description="Disordered" evidence="5">
    <location>
        <begin position="849"/>
        <end position="873"/>
    </location>
</feature>
<name>A0A0G4G9D1_9ALVE</name>
<dbReference type="PROSITE" id="PS50865">
    <property type="entry name" value="ZF_MYND_2"/>
    <property type="match status" value="1"/>
</dbReference>
<evidence type="ECO:0000256" key="3">
    <source>
        <dbReference type="ARBA" id="ARBA00022833"/>
    </source>
</evidence>
<evidence type="ECO:0000259" key="6">
    <source>
        <dbReference type="PROSITE" id="PS50865"/>
    </source>
</evidence>
<feature type="compositionally biased region" description="Basic and acidic residues" evidence="5">
    <location>
        <begin position="535"/>
        <end position="572"/>
    </location>
</feature>
<dbReference type="PROSITE" id="PS01360">
    <property type="entry name" value="ZF_MYND_1"/>
    <property type="match status" value="1"/>
</dbReference>
<evidence type="ECO:0000256" key="2">
    <source>
        <dbReference type="ARBA" id="ARBA00022771"/>
    </source>
</evidence>
<keyword evidence="2 4" id="KW-0863">Zinc-finger</keyword>
<dbReference type="AlphaFoldDB" id="A0A0G4G9D1"/>
<feature type="compositionally biased region" description="Basic and acidic residues" evidence="5">
    <location>
        <begin position="760"/>
        <end position="780"/>
    </location>
</feature>
<dbReference type="Gene3D" id="6.10.140.2220">
    <property type="match status" value="1"/>
</dbReference>
<dbReference type="PANTHER" id="PTHR46758">
    <property type="entry name" value="MYND DOMAIN-CONTAINING"/>
    <property type="match status" value="1"/>
</dbReference>
<dbReference type="Pfam" id="PF01753">
    <property type="entry name" value="zf-MYND"/>
    <property type="match status" value="1"/>
</dbReference>
<evidence type="ECO:0000256" key="5">
    <source>
        <dbReference type="SAM" id="MobiDB-lite"/>
    </source>
</evidence>
<accession>A0A0G4G9D1</accession>
<reference evidence="7" key="1">
    <citation type="submission" date="2014-11" db="EMBL/GenBank/DDBJ databases">
        <authorList>
            <person name="Otto D Thomas"/>
            <person name="Naeem Raeece"/>
        </authorList>
    </citation>
    <scope>NUCLEOTIDE SEQUENCE</scope>
</reference>
<dbReference type="GO" id="GO:0008270">
    <property type="term" value="F:zinc ion binding"/>
    <property type="evidence" value="ECO:0007669"/>
    <property type="project" value="UniProtKB-KW"/>
</dbReference>